<proteinExistence type="predicted"/>
<dbReference type="InterPro" id="IPR007110">
    <property type="entry name" value="Ig-like_dom"/>
</dbReference>
<dbReference type="GO" id="GO:0016020">
    <property type="term" value="C:membrane"/>
    <property type="evidence" value="ECO:0007669"/>
    <property type="project" value="UniProtKB-SubCell"/>
</dbReference>
<accession>A0A8J5K3E6</accession>
<dbReference type="InterPro" id="IPR013783">
    <property type="entry name" value="Ig-like_fold"/>
</dbReference>
<gene>
    <name evidence="6" type="primary">Fndc3-L1</name>
    <name evidence="6" type="ORF">Hamer_G020521</name>
</gene>
<evidence type="ECO:0000313" key="7">
    <source>
        <dbReference type="Proteomes" id="UP000747542"/>
    </source>
</evidence>
<evidence type="ECO:0000256" key="1">
    <source>
        <dbReference type="ARBA" id="ARBA00004167"/>
    </source>
</evidence>
<dbReference type="Proteomes" id="UP000747542">
    <property type="component" value="Unassembled WGS sequence"/>
</dbReference>
<sequence>MNEQGTRSAYRHQEQGTRSAYRHQEQGTRSAYRHLEQRTRIIHLHQEQVTINIHLNKEQIVLAFIRNKEQFLRGWVGRPPPKLTWWAGHKEVRGEVSEGKGEVINTLSVPSLQRHHLHQSFICQASNAELAIPVTAAVTIDMKLPPMSINLMGVDGPISAGVGVTVVCMVVGARPPPEVSWWLDGRPLRNSGERLLDKGNVTESKVVVVATDEDQGRYLSCRADTPGLLQSSLEDGTKLVVHYVPVVQISLNTRLELHDIREGMDVYFTCSYKAVPTPTAVLWYHNENQLKANSTGGVIVANMSLVLQKVERYSSGSYTCRAINSEGQGTSRPILLDVKYSPVCRPGQRWVYGIARHEMVHVSCEVDAHPKHVSFAWVFNNSAEATDIPEAHITDNLTLSM</sequence>
<evidence type="ECO:0000256" key="3">
    <source>
        <dbReference type="ARBA" id="ARBA00023157"/>
    </source>
</evidence>
<dbReference type="PANTHER" id="PTHR23278">
    <property type="entry name" value="SIDESTEP PROTEIN"/>
    <property type="match status" value="1"/>
</dbReference>
<dbReference type="InterPro" id="IPR003599">
    <property type="entry name" value="Ig_sub"/>
</dbReference>
<evidence type="ECO:0000256" key="4">
    <source>
        <dbReference type="SAM" id="MobiDB-lite"/>
    </source>
</evidence>
<dbReference type="InterPro" id="IPR013162">
    <property type="entry name" value="CD80_C2-set"/>
</dbReference>
<comment type="caution">
    <text evidence="6">The sequence shown here is derived from an EMBL/GenBank/DDBJ whole genome shotgun (WGS) entry which is preliminary data.</text>
</comment>
<dbReference type="PROSITE" id="PS50835">
    <property type="entry name" value="IG_LIKE"/>
    <property type="match status" value="2"/>
</dbReference>
<dbReference type="Pfam" id="PF13927">
    <property type="entry name" value="Ig_3"/>
    <property type="match status" value="1"/>
</dbReference>
<dbReference type="SUPFAM" id="SSF48726">
    <property type="entry name" value="Immunoglobulin"/>
    <property type="match status" value="1"/>
</dbReference>
<feature type="non-terminal residue" evidence="6">
    <location>
        <position position="401"/>
    </location>
</feature>
<dbReference type="SMART" id="SM00409">
    <property type="entry name" value="IG"/>
    <property type="match status" value="2"/>
</dbReference>
<feature type="domain" description="Ig-like" evidence="5">
    <location>
        <begin position="145"/>
        <end position="234"/>
    </location>
</feature>
<evidence type="ECO:0000256" key="2">
    <source>
        <dbReference type="ARBA" id="ARBA00023136"/>
    </source>
</evidence>
<dbReference type="Pfam" id="PF08205">
    <property type="entry name" value="C2-set_2"/>
    <property type="match status" value="1"/>
</dbReference>
<reference evidence="6" key="1">
    <citation type="journal article" date="2021" name="Sci. Adv.">
        <title>The American lobster genome reveals insights on longevity, neural, and immune adaptations.</title>
        <authorList>
            <person name="Polinski J.M."/>
            <person name="Zimin A.V."/>
            <person name="Clark K.F."/>
            <person name="Kohn A.B."/>
            <person name="Sadowski N."/>
            <person name="Timp W."/>
            <person name="Ptitsyn A."/>
            <person name="Khanna P."/>
            <person name="Romanova D.Y."/>
            <person name="Williams P."/>
            <person name="Greenwood S.J."/>
            <person name="Moroz L.L."/>
            <person name="Walt D.R."/>
            <person name="Bodnar A.G."/>
        </authorList>
    </citation>
    <scope>NUCLEOTIDE SEQUENCE</scope>
    <source>
        <strain evidence="6">GMGI-L3</strain>
    </source>
</reference>
<dbReference type="AlphaFoldDB" id="A0A8J5K3E6"/>
<evidence type="ECO:0000259" key="5">
    <source>
        <dbReference type="PROSITE" id="PS50835"/>
    </source>
</evidence>
<keyword evidence="7" id="KW-1185">Reference proteome</keyword>
<dbReference type="EMBL" id="JAHLQT010019403">
    <property type="protein sequence ID" value="KAG7168717.1"/>
    <property type="molecule type" value="Genomic_DNA"/>
</dbReference>
<name>A0A8J5K3E6_HOMAM</name>
<dbReference type="PANTHER" id="PTHR23278:SF19">
    <property type="entry name" value="OBSCURIN"/>
    <property type="match status" value="1"/>
</dbReference>
<evidence type="ECO:0000313" key="6">
    <source>
        <dbReference type="EMBL" id="KAG7168717.1"/>
    </source>
</evidence>
<protein>
    <submittedName>
        <fullName evidence="6">Fibronectin type III domain-containing protein-like 1</fullName>
    </submittedName>
</protein>
<feature type="region of interest" description="Disordered" evidence="4">
    <location>
        <begin position="1"/>
        <end position="29"/>
    </location>
</feature>
<organism evidence="6 7">
    <name type="scientific">Homarus americanus</name>
    <name type="common">American lobster</name>
    <dbReference type="NCBI Taxonomy" id="6706"/>
    <lineage>
        <taxon>Eukaryota</taxon>
        <taxon>Metazoa</taxon>
        <taxon>Ecdysozoa</taxon>
        <taxon>Arthropoda</taxon>
        <taxon>Crustacea</taxon>
        <taxon>Multicrustacea</taxon>
        <taxon>Malacostraca</taxon>
        <taxon>Eumalacostraca</taxon>
        <taxon>Eucarida</taxon>
        <taxon>Decapoda</taxon>
        <taxon>Pleocyemata</taxon>
        <taxon>Astacidea</taxon>
        <taxon>Nephropoidea</taxon>
        <taxon>Nephropidae</taxon>
        <taxon>Homarus</taxon>
    </lineage>
</organism>
<keyword evidence="3" id="KW-1015">Disulfide bond</keyword>
<comment type="subcellular location">
    <subcellularLocation>
        <location evidence="1">Membrane</location>
        <topology evidence="1">Single-pass membrane protein</topology>
    </subcellularLocation>
</comment>
<feature type="domain" description="Ig-like" evidence="5">
    <location>
        <begin position="245"/>
        <end position="337"/>
    </location>
</feature>
<keyword evidence="2" id="KW-0472">Membrane</keyword>
<dbReference type="InterPro" id="IPR036179">
    <property type="entry name" value="Ig-like_dom_sf"/>
</dbReference>
<dbReference type="Gene3D" id="2.60.40.10">
    <property type="entry name" value="Immunoglobulins"/>
    <property type="match status" value="3"/>
</dbReference>